<dbReference type="GO" id="GO:0043325">
    <property type="term" value="F:phosphatidylinositol-3,4-bisphosphate binding"/>
    <property type="evidence" value="ECO:0007669"/>
    <property type="project" value="TreeGrafter"/>
</dbReference>
<dbReference type="GeneTree" id="ENSGT00730000111148"/>
<organism evidence="2">
    <name type="scientific">Petromyzon marinus</name>
    <name type="common">Sea lamprey</name>
    <dbReference type="NCBI Taxonomy" id="7757"/>
    <lineage>
        <taxon>Eukaryota</taxon>
        <taxon>Metazoa</taxon>
        <taxon>Chordata</taxon>
        <taxon>Craniata</taxon>
        <taxon>Vertebrata</taxon>
        <taxon>Cyclostomata</taxon>
        <taxon>Hyperoartia</taxon>
        <taxon>Petromyzontiformes</taxon>
        <taxon>Petromyzontidae</taxon>
        <taxon>Petromyzon</taxon>
    </lineage>
</organism>
<sequence>IEEAMLLEILKKKLAFLSGGKDRRSGLILTIPLNSDQNNIDEINVTLNYLLSIPRHCSEKCKSRGFTVIVDGRKAAWNLVKTVVLTLQNVIPAEVSLVCVVKPDDFWDKKFTHFCFWKEKNRLGFEVILVSANKLTRYIEPCQLTEEFGGTLKHNHVDWVSKRMAFEKFERDSLTLLSEMARVMNGTKTSNQQSGNLSENYNFSPLMVLVSVVDPESVSYLGHPFLPLRQQGPRAEDDLVRFPVEGEVTVQARVLELLDAVHSQHEKCRELCRQQSQLIRLDDLRQKITEVVVNWFEGPGADMLKEQRGIGDSARATQALQQKHEDIEN</sequence>
<reference evidence="2" key="1">
    <citation type="submission" date="2025-08" db="UniProtKB">
        <authorList>
            <consortium name="Ensembl"/>
        </authorList>
    </citation>
    <scope>IDENTIFICATION</scope>
</reference>
<dbReference type="GO" id="GO:0005546">
    <property type="term" value="F:phosphatidylinositol-4,5-bisphosphate binding"/>
    <property type="evidence" value="ECO:0007669"/>
    <property type="project" value="TreeGrafter"/>
</dbReference>
<dbReference type="Ensembl" id="ENSPMAT00000010545.1">
    <property type="protein sequence ID" value="ENSPMAP00000010499.1"/>
    <property type="gene ID" value="ENSPMAG00000009552.1"/>
</dbReference>
<proteinExistence type="predicted"/>
<dbReference type="GO" id="GO:0048514">
    <property type="term" value="P:blood vessel morphogenesis"/>
    <property type="evidence" value="ECO:0007669"/>
    <property type="project" value="Ensembl"/>
</dbReference>
<dbReference type="STRING" id="7757.ENSPMAP00000010499"/>
<accession>S4RZ58</accession>
<dbReference type="InterPro" id="IPR036865">
    <property type="entry name" value="CRAL-TRIO_dom_sf"/>
</dbReference>
<dbReference type="InterPro" id="IPR001251">
    <property type="entry name" value="CRAL-TRIO_dom"/>
</dbReference>
<dbReference type="AlphaFoldDB" id="S4RZ58"/>
<dbReference type="PANTHER" id="PTHR46607:SF1">
    <property type="entry name" value="SEC14 DOMAIN AND SPECTRIN REPEAT-CONTAINING PROTEIN 1"/>
    <property type="match status" value="1"/>
</dbReference>
<dbReference type="PANTHER" id="PTHR46607">
    <property type="entry name" value="SEC14 DOMAIN AND SPECTRIN REPEAT-CONTAINING PROTEIN 1"/>
    <property type="match status" value="1"/>
</dbReference>
<dbReference type="Gene3D" id="3.40.525.10">
    <property type="entry name" value="CRAL-TRIO lipid binding domain"/>
    <property type="match status" value="1"/>
</dbReference>
<name>S4RZ58_PETMA</name>
<dbReference type="Pfam" id="PF13716">
    <property type="entry name" value="CRAL_TRIO_2"/>
    <property type="match status" value="1"/>
</dbReference>
<evidence type="ECO:0000313" key="2">
    <source>
        <dbReference type="Ensembl" id="ENSPMAP00000010499.1"/>
    </source>
</evidence>
<dbReference type="OMA" id="IPRHCSE"/>
<dbReference type="GO" id="GO:0080025">
    <property type="term" value="F:phosphatidylinositol-3,5-bisphosphate binding"/>
    <property type="evidence" value="ECO:0007669"/>
    <property type="project" value="TreeGrafter"/>
</dbReference>
<dbReference type="GO" id="GO:0010314">
    <property type="term" value="F:phosphatidylinositol-5-phosphate binding"/>
    <property type="evidence" value="ECO:0007669"/>
    <property type="project" value="TreeGrafter"/>
</dbReference>
<dbReference type="GO" id="GO:0070273">
    <property type="term" value="F:phosphatidylinositol-4-phosphate binding"/>
    <property type="evidence" value="ECO:0007669"/>
    <property type="project" value="TreeGrafter"/>
</dbReference>
<protein>
    <submittedName>
        <fullName evidence="2">SEC14 and spectrin domains 1</fullName>
    </submittedName>
</protein>
<feature type="domain" description="CRAL-TRIO" evidence="1">
    <location>
        <begin position="37"/>
        <end position="156"/>
    </location>
</feature>
<reference evidence="2" key="2">
    <citation type="submission" date="2025-09" db="UniProtKB">
        <authorList>
            <consortium name="Ensembl"/>
        </authorList>
    </citation>
    <scope>IDENTIFICATION</scope>
</reference>
<dbReference type="SUPFAM" id="SSF52087">
    <property type="entry name" value="CRAL/TRIO domain"/>
    <property type="match status" value="1"/>
</dbReference>
<evidence type="ECO:0000259" key="1">
    <source>
        <dbReference type="Pfam" id="PF13716"/>
    </source>
</evidence>
<dbReference type="GO" id="GO:0032266">
    <property type="term" value="F:phosphatidylinositol-3-phosphate binding"/>
    <property type="evidence" value="ECO:0007669"/>
    <property type="project" value="TreeGrafter"/>
</dbReference>